<name>A0A9R1TAE7_9HYME</name>
<dbReference type="KEGG" id="fas:105268005"/>
<gene>
    <name evidence="3" type="primary">LOC105268005</name>
</gene>
<dbReference type="RefSeq" id="XP_011305527.1">
    <property type="nucleotide sequence ID" value="XM_011307225.1"/>
</dbReference>
<accession>A0A9R1TAE7</accession>
<dbReference type="Proteomes" id="UP000694866">
    <property type="component" value="Unplaced"/>
</dbReference>
<keyword evidence="2" id="KW-1185">Reference proteome</keyword>
<sequence length="133" mass="15048">MNLGFFARGGCSADYSETSTRGAERSTWEYSGVRRRFLWRDSPTLGRRQIDRNHWITIQNHEGNTLNWPALGGNNFDSCYDQHGIIGPRDAAWGTPSRRGCQPGGSRPSRYPFSPPGLTGNAASQSHRHREWR</sequence>
<evidence type="ECO:0000313" key="3">
    <source>
        <dbReference type="RefSeq" id="XP_011305527.1"/>
    </source>
</evidence>
<organism evidence="2 3">
    <name type="scientific">Fopius arisanus</name>
    <dbReference type="NCBI Taxonomy" id="64838"/>
    <lineage>
        <taxon>Eukaryota</taxon>
        <taxon>Metazoa</taxon>
        <taxon>Ecdysozoa</taxon>
        <taxon>Arthropoda</taxon>
        <taxon>Hexapoda</taxon>
        <taxon>Insecta</taxon>
        <taxon>Pterygota</taxon>
        <taxon>Neoptera</taxon>
        <taxon>Endopterygota</taxon>
        <taxon>Hymenoptera</taxon>
        <taxon>Apocrita</taxon>
        <taxon>Ichneumonoidea</taxon>
        <taxon>Braconidae</taxon>
        <taxon>Opiinae</taxon>
        <taxon>Fopius</taxon>
    </lineage>
</organism>
<dbReference type="GeneID" id="105268005"/>
<dbReference type="AlphaFoldDB" id="A0A9R1TAE7"/>
<evidence type="ECO:0000256" key="1">
    <source>
        <dbReference type="SAM" id="MobiDB-lite"/>
    </source>
</evidence>
<proteinExistence type="predicted"/>
<evidence type="ECO:0000313" key="2">
    <source>
        <dbReference type="Proteomes" id="UP000694866"/>
    </source>
</evidence>
<feature type="region of interest" description="Disordered" evidence="1">
    <location>
        <begin position="89"/>
        <end position="133"/>
    </location>
</feature>
<protein>
    <submittedName>
        <fullName evidence="3">Uncharacterized protein</fullName>
    </submittedName>
</protein>
<reference evidence="3" key="1">
    <citation type="submission" date="2025-08" db="UniProtKB">
        <authorList>
            <consortium name="RefSeq"/>
        </authorList>
    </citation>
    <scope>IDENTIFICATION</scope>
    <source>
        <strain evidence="3">USDA-PBARC FA_bdor</strain>
        <tissue evidence="3">Whole organism</tissue>
    </source>
</reference>